<sequence>MCADTHNIADGTSATIKIVEKDDDGNDDEVATLKTTVQNNKIECAWKVVYTADDDDADSEQEKKEKGYTLPEYAFTVECDGEKSAESGQLDVRGWIKTKFTDKRTGKPLANKKYTVYLLDGSTIKGSTDENGFVDLKELKYGEYFIIFKD</sequence>
<dbReference type="Gene3D" id="2.60.40.10">
    <property type="entry name" value="Immunoglobulins"/>
    <property type="match status" value="1"/>
</dbReference>
<evidence type="ECO:0000313" key="3">
    <source>
        <dbReference type="Proteomes" id="UP000016649"/>
    </source>
</evidence>
<organism evidence="2 3">
    <name type="scientific">Treponema lecithinolyticum ATCC 700332</name>
    <dbReference type="NCBI Taxonomy" id="1321815"/>
    <lineage>
        <taxon>Bacteria</taxon>
        <taxon>Pseudomonadati</taxon>
        <taxon>Spirochaetota</taxon>
        <taxon>Spirochaetia</taxon>
        <taxon>Spirochaetales</taxon>
        <taxon>Treponemataceae</taxon>
        <taxon>Treponema</taxon>
    </lineage>
</organism>
<keyword evidence="3" id="KW-1185">Reference proteome</keyword>
<dbReference type="InterPro" id="IPR041033">
    <property type="entry name" value="SpaA_PFL_dom_1"/>
</dbReference>
<dbReference type="Pfam" id="PF17802">
    <property type="entry name" value="SpaA"/>
    <property type="match status" value="1"/>
</dbReference>
<comment type="caution">
    <text evidence="2">The sequence shown here is derived from an EMBL/GenBank/DDBJ whole genome shotgun (WGS) entry which is preliminary data.</text>
</comment>
<protein>
    <recommendedName>
        <fullName evidence="1">SpaA-like prealbumin fold domain-containing protein</fullName>
    </recommendedName>
</protein>
<dbReference type="InterPro" id="IPR013783">
    <property type="entry name" value="Ig-like_fold"/>
</dbReference>
<dbReference type="RefSeq" id="WP_021687452.1">
    <property type="nucleotide sequence ID" value="NZ_KI260566.1"/>
</dbReference>
<accession>A0ABN0NZ04</accession>
<reference evidence="2 3" key="1">
    <citation type="submission" date="2013-08" db="EMBL/GenBank/DDBJ databases">
        <authorList>
            <person name="Weinstock G."/>
            <person name="Sodergren E."/>
            <person name="Wylie T."/>
            <person name="Fulton L."/>
            <person name="Fulton R."/>
            <person name="Fronick C."/>
            <person name="O'Laughlin M."/>
            <person name="Godfrey J."/>
            <person name="Miner T."/>
            <person name="Herter B."/>
            <person name="Appelbaum E."/>
            <person name="Cordes M."/>
            <person name="Lek S."/>
            <person name="Wollam A."/>
            <person name="Pepin K.H."/>
            <person name="Palsikar V.B."/>
            <person name="Mitreva M."/>
            <person name="Wilson R.K."/>
        </authorList>
    </citation>
    <scope>NUCLEOTIDE SEQUENCE [LARGE SCALE GENOMIC DNA]</scope>
    <source>
        <strain evidence="2 3">ATCC 700332</strain>
    </source>
</reference>
<evidence type="ECO:0000313" key="2">
    <source>
        <dbReference type="EMBL" id="ERJ93241.1"/>
    </source>
</evidence>
<proteinExistence type="predicted"/>
<dbReference type="EMBL" id="AWVH01000030">
    <property type="protein sequence ID" value="ERJ93241.1"/>
    <property type="molecule type" value="Genomic_DNA"/>
</dbReference>
<name>A0ABN0NZ04_TRELE</name>
<gene>
    <name evidence="2" type="ORF">HMPREF9193_01243</name>
</gene>
<dbReference type="Proteomes" id="UP000016649">
    <property type="component" value="Unassembled WGS sequence"/>
</dbReference>
<feature type="domain" description="SpaA-like prealbumin fold" evidence="1">
    <location>
        <begin position="95"/>
        <end position="146"/>
    </location>
</feature>
<evidence type="ECO:0000259" key="1">
    <source>
        <dbReference type="Pfam" id="PF17802"/>
    </source>
</evidence>